<dbReference type="KEGG" id="psco:LY89DRAFT_706602"/>
<dbReference type="GO" id="GO:0006508">
    <property type="term" value="P:proteolysis"/>
    <property type="evidence" value="ECO:0007669"/>
    <property type="project" value="InterPro"/>
</dbReference>
<keyword evidence="2" id="KW-0378">Hydrolase</keyword>
<reference evidence="4 5" key="1">
    <citation type="submission" date="2015-10" db="EMBL/GenBank/DDBJ databases">
        <title>Full genome of DAOMC 229536 Phialocephala scopiformis, a fungal endophyte of spruce producing the potent anti-insectan compound rugulosin.</title>
        <authorList>
            <consortium name="DOE Joint Genome Institute"/>
            <person name="Walker A.K."/>
            <person name="Frasz S.L."/>
            <person name="Seifert K.A."/>
            <person name="Miller J.D."/>
            <person name="Mondo S.J."/>
            <person name="Labutti K."/>
            <person name="Lipzen A."/>
            <person name="Dockter R."/>
            <person name="Kennedy M."/>
            <person name="Grigoriev I.V."/>
            <person name="Spatafora J.W."/>
        </authorList>
    </citation>
    <scope>NUCLEOTIDE SEQUENCE [LARGE SCALE GENOMIC DNA]</scope>
    <source>
        <strain evidence="4 5">CBS 120377</strain>
    </source>
</reference>
<dbReference type="GeneID" id="28827265"/>
<dbReference type="GO" id="GO:0008233">
    <property type="term" value="F:peptidase activity"/>
    <property type="evidence" value="ECO:0007669"/>
    <property type="project" value="InterPro"/>
</dbReference>
<dbReference type="Gene3D" id="3.40.50.1820">
    <property type="entry name" value="alpha/beta hydrolase"/>
    <property type="match status" value="1"/>
</dbReference>
<evidence type="ECO:0000256" key="2">
    <source>
        <dbReference type="ARBA" id="ARBA00022801"/>
    </source>
</evidence>
<dbReference type="PANTHER" id="PTHR43433">
    <property type="entry name" value="HYDROLASE, ALPHA/BETA FOLD FAMILY PROTEIN"/>
    <property type="match status" value="1"/>
</dbReference>
<evidence type="ECO:0000313" key="4">
    <source>
        <dbReference type="EMBL" id="KUJ17957.1"/>
    </source>
</evidence>
<gene>
    <name evidence="4" type="ORF">LY89DRAFT_706602</name>
</gene>
<dbReference type="EMBL" id="KQ947413">
    <property type="protein sequence ID" value="KUJ17957.1"/>
    <property type="molecule type" value="Genomic_DNA"/>
</dbReference>
<dbReference type="PANTHER" id="PTHR43433:SF5">
    <property type="entry name" value="AB HYDROLASE-1 DOMAIN-CONTAINING PROTEIN"/>
    <property type="match status" value="1"/>
</dbReference>
<dbReference type="PRINTS" id="PR00793">
    <property type="entry name" value="PROAMNOPTASE"/>
</dbReference>
<dbReference type="NCBIfam" id="TIGR01250">
    <property type="entry name" value="pro_imino_pep_2"/>
    <property type="match status" value="1"/>
</dbReference>
<name>A0A194XDY1_MOLSC</name>
<dbReference type="AlphaFoldDB" id="A0A194XDY1"/>
<keyword evidence="5" id="KW-1185">Reference proteome</keyword>
<dbReference type="InterPro" id="IPR005945">
    <property type="entry name" value="Pro_imino_pep"/>
</dbReference>
<feature type="domain" description="AB hydrolase-1" evidence="3">
    <location>
        <begin position="51"/>
        <end position="305"/>
    </location>
</feature>
<proteinExistence type="inferred from homology"/>
<sequence>MNVRIDRHANATVWRPPEGEIPFDVPEAGKPCHTWYKVVGDLNVTSPSIVPLITLHGGPGVCHELLGPLADLNEQYGIPVIFYDQIGNGKSTHIREKAGDEAFWSVELFMRELDNLIDYLGIRDGFDLYGQSWGGLLASQYATLHPKGLRKMILANSPASVELVLKGEEALRAALPKEVRETIERCEREGTTDSEEYAKALEVYRKRHICRIDPFPEEMNIAMRHMKEDPTVVNTMWGGDKLKPTGSLKDWTIIKDIPKIEVETFVLHGRYDQVQDISVIPFFELLPRVRWVTLEKSSHLPFFEERERYMELLGGFCGGFPK</sequence>
<comment type="similarity">
    <text evidence="1">Belongs to the peptidase S33 family.</text>
</comment>
<dbReference type="InterPro" id="IPR050471">
    <property type="entry name" value="AB_hydrolase"/>
</dbReference>
<dbReference type="InterPro" id="IPR029058">
    <property type="entry name" value="AB_hydrolase_fold"/>
</dbReference>
<evidence type="ECO:0000313" key="5">
    <source>
        <dbReference type="Proteomes" id="UP000070700"/>
    </source>
</evidence>
<dbReference type="OrthoDB" id="190201at2759"/>
<protein>
    <submittedName>
        <fullName evidence="4">Proline iminopeptidase</fullName>
    </submittedName>
</protein>
<dbReference type="PIRSF" id="PIRSF005539">
    <property type="entry name" value="Pept_S33_TRI_F1"/>
    <property type="match status" value="1"/>
</dbReference>
<dbReference type="RefSeq" id="XP_018072312.1">
    <property type="nucleotide sequence ID" value="XM_018217539.1"/>
</dbReference>
<dbReference type="Pfam" id="PF00561">
    <property type="entry name" value="Abhydrolase_1"/>
    <property type="match status" value="1"/>
</dbReference>
<evidence type="ECO:0000259" key="3">
    <source>
        <dbReference type="Pfam" id="PF00561"/>
    </source>
</evidence>
<dbReference type="InterPro" id="IPR000073">
    <property type="entry name" value="AB_hydrolase_1"/>
</dbReference>
<dbReference type="SUPFAM" id="SSF53474">
    <property type="entry name" value="alpha/beta-Hydrolases"/>
    <property type="match status" value="1"/>
</dbReference>
<evidence type="ECO:0000256" key="1">
    <source>
        <dbReference type="ARBA" id="ARBA00010088"/>
    </source>
</evidence>
<dbReference type="Proteomes" id="UP000070700">
    <property type="component" value="Unassembled WGS sequence"/>
</dbReference>
<organism evidence="4 5">
    <name type="scientific">Mollisia scopiformis</name>
    <name type="common">Conifer needle endophyte fungus</name>
    <name type="synonym">Phialocephala scopiformis</name>
    <dbReference type="NCBI Taxonomy" id="149040"/>
    <lineage>
        <taxon>Eukaryota</taxon>
        <taxon>Fungi</taxon>
        <taxon>Dikarya</taxon>
        <taxon>Ascomycota</taxon>
        <taxon>Pezizomycotina</taxon>
        <taxon>Leotiomycetes</taxon>
        <taxon>Helotiales</taxon>
        <taxon>Mollisiaceae</taxon>
        <taxon>Mollisia</taxon>
    </lineage>
</organism>
<accession>A0A194XDY1</accession>
<dbReference type="InterPro" id="IPR002410">
    <property type="entry name" value="Peptidase_S33"/>
</dbReference>
<dbReference type="InParanoid" id="A0A194XDY1"/>